<keyword evidence="4 10" id="KW-0812">Transmembrane</keyword>
<dbReference type="SUPFAM" id="SSF103506">
    <property type="entry name" value="Mitochondrial carrier"/>
    <property type="match status" value="1"/>
</dbReference>
<name>A0A1V9YNH6_ACHHY</name>
<keyword evidence="6" id="KW-0999">Mitochondrion inner membrane</keyword>
<proteinExistence type="inferred from homology"/>
<keyword evidence="3 11" id="KW-0813">Transport</keyword>
<dbReference type="PANTHER" id="PTHR45760">
    <property type="entry name" value="FI19922P1-RELATED"/>
    <property type="match status" value="1"/>
</dbReference>
<evidence type="ECO:0000256" key="10">
    <source>
        <dbReference type="PROSITE-ProRule" id="PRU00282"/>
    </source>
</evidence>
<dbReference type="Gene3D" id="1.50.40.10">
    <property type="entry name" value="Mitochondrial carrier domain"/>
    <property type="match status" value="2"/>
</dbReference>
<dbReference type="EMBL" id="JNBR01001450">
    <property type="protein sequence ID" value="OQR87318.1"/>
    <property type="molecule type" value="Genomic_DNA"/>
</dbReference>
<dbReference type="STRING" id="1202772.A0A1V9YNH6"/>
<dbReference type="GO" id="GO:0005743">
    <property type="term" value="C:mitochondrial inner membrane"/>
    <property type="evidence" value="ECO:0007669"/>
    <property type="project" value="UniProtKB-SubCell"/>
</dbReference>
<dbReference type="InterPro" id="IPR023395">
    <property type="entry name" value="MCP_dom_sf"/>
</dbReference>
<evidence type="ECO:0000256" key="11">
    <source>
        <dbReference type="RuleBase" id="RU000488"/>
    </source>
</evidence>
<comment type="subcellular location">
    <subcellularLocation>
        <location evidence="1">Mitochondrion inner membrane</location>
        <topology evidence="1">Multi-pass membrane protein</topology>
    </subcellularLocation>
</comment>
<dbReference type="GO" id="GO:1990542">
    <property type="term" value="P:mitochondrial transmembrane transport"/>
    <property type="evidence" value="ECO:0007669"/>
    <property type="project" value="InterPro"/>
</dbReference>
<keyword evidence="9 10" id="KW-0472">Membrane</keyword>
<gene>
    <name evidence="12" type="ORF">ACHHYP_09120</name>
</gene>
<evidence type="ECO:0000256" key="1">
    <source>
        <dbReference type="ARBA" id="ARBA00004448"/>
    </source>
</evidence>
<evidence type="ECO:0000256" key="5">
    <source>
        <dbReference type="ARBA" id="ARBA00022737"/>
    </source>
</evidence>
<accession>A0A1V9YNH6</accession>
<feature type="repeat" description="Solcar" evidence="10">
    <location>
        <begin position="13"/>
        <end position="161"/>
    </location>
</feature>
<evidence type="ECO:0000256" key="6">
    <source>
        <dbReference type="ARBA" id="ARBA00022792"/>
    </source>
</evidence>
<dbReference type="AlphaFoldDB" id="A0A1V9YNH6"/>
<comment type="similarity">
    <text evidence="2 11">Belongs to the mitochondrial carrier (TC 2.A.29) family.</text>
</comment>
<organism evidence="12 13">
    <name type="scientific">Achlya hypogyna</name>
    <name type="common">Oomycete</name>
    <name type="synonym">Protoachlya hypogyna</name>
    <dbReference type="NCBI Taxonomy" id="1202772"/>
    <lineage>
        <taxon>Eukaryota</taxon>
        <taxon>Sar</taxon>
        <taxon>Stramenopiles</taxon>
        <taxon>Oomycota</taxon>
        <taxon>Saprolegniomycetes</taxon>
        <taxon>Saprolegniales</taxon>
        <taxon>Achlyaceae</taxon>
        <taxon>Achlya</taxon>
    </lineage>
</organism>
<reference evidence="12 13" key="1">
    <citation type="journal article" date="2014" name="Genome Biol. Evol.">
        <title>The secreted proteins of Achlya hypogyna and Thraustotheca clavata identify the ancestral oomycete secretome and reveal gene acquisitions by horizontal gene transfer.</title>
        <authorList>
            <person name="Misner I."/>
            <person name="Blouin N."/>
            <person name="Leonard G."/>
            <person name="Richards T.A."/>
            <person name="Lane C.E."/>
        </authorList>
    </citation>
    <scope>NUCLEOTIDE SEQUENCE [LARGE SCALE GENOMIC DNA]</scope>
    <source>
        <strain evidence="12 13">ATCC 48635</strain>
    </source>
</reference>
<feature type="repeat" description="Solcar" evidence="10">
    <location>
        <begin position="261"/>
        <end position="345"/>
    </location>
</feature>
<evidence type="ECO:0000256" key="7">
    <source>
        <dbReference type="ARBA" id="ARBA00022989"/>
    </source>
</evidence>
<evidence type="ECO:0000256" key="8">
    <source>
        <dbReference type="ARBA" id="ARBA00023128"/>
    </source>
</evidence>
<dbReference type="PANTHER" id="PTHR45760:SF2">
    <property type="entry name" value="FI19922P1-RELATED"/>
    <property type="match status" value="1"/>
</dbReference>
<protein>
    <submittedName>
        <fullName evidence="12">Mitochondrial Carrier (MC) Family</fullName>
    </submittedName>
</protein>
<evidence type="ECO:0000256" key="4">
    <source>
        <dbReference type="ARBA" id="ARBA00022692"/>
    </source>
</evidence>
<dbReference type="InterPro" id="IPR018108">
    <property type="entry name" value="MCP_transmembrane"/>
</dbReference>
<evidence type="ECO:0000256" key="9">
    <source>
        <dbReference type="ARBA" id="ARBA00023136"/>
    </source>
</evidence>
<evidence type="ECO:0000256" key="3">
    <source>
        <dbReference type="ARBA" id="ARBA00022448"/>
    </source>
</evidence>
<keyword evidence="13" id="KW-1185">Reference proteome</keyword>
<feature type="repeat" description="Solcar" evidence="10">
    <location>
        <begin position="169"/>
        <end position="252"/>
    </location>
</feature>
<evidence type="ECO:0000313" key="12">
    <source>
        <dbReference type="EMBL" id="OQR87318.1"/>
    </source>
</evidence>
<sequence length="350" mass="37511">MSPSSSAEQSPVATSLKKSLAASTGAMMTSLFVTPLDVAKVRLQSQTQSYSTASCGAKSKTSCLSKCVQHTPRITPCRSMRNPLLSAAPKAPCKFRQMTVHCVQANCRSHGLQFTGTFDALRHIFRTEGARGLFAGLPPTLMLAVPSTVLYYTSYDHLVHEGSKKFPEVAFLMPLLAGSSARIVAATIVSPLELVRTRMQGAQLSGGVLQTLRGAVQQNGVGALYRGLSATLARDVPFSAIYWTCFEQFRQSLEARYPDSTRIQQSFCAGAMAGAIAATITTPFDVVKTLQQVDGSMNLSTAQVLRRLIRTQGPGAAMTGLSARLAKIVPSCAIMISSYEVGKRYLGIDN</sequence>
<dbReference type="PROSITE" id="PS50920">
    <property type="entry name" value="SOLCAR"/>
    <property type="match status" value="3"/>
</dbReference>
<dbReference type="OrthoDB" id="1747031at2759"/>
<comment type="caution">
    <text evidence="12">The sequence shown here is derived from an EMBL/GenBank/DDBJ whole genome shotgun (WGS) entry which is preliminary data.</text>
</comment>
<dbReference type="Proteomes" id="UP000243579">
    <property type="component" value="Unassembled WGS sequence"/>
</dbReference>
<keyword evidence="7" id="KW-1133">Transmembrane helix</keyword>
<dbReference type="InterPro" id="IPR045315">
    <property type="entry name" value="Mtm1-like"/>
</dbReference>
<evidence type="ECO:0000313" key="13">
    <source>
        <dbReference type="Proteomes" id="UP000243579"/>
    </source>
</evidence>
<keyword evidence="5" id="KW-0677">Repeat</keyword>
<evidence type="ECO:0000256" key="2">
    <source>
        <dbReference type="ARBA" id="ARBA00006375"/>
    </source>
</evidence>
<keyword evidence="8" id="KW-0496">Mitochondrion</keyword>
<dbReference type="Pfam" id="PF00153">
    <property type="entry name" value="Mito_carr"/>
    <property type="match status" value="4"/>
</dbReference>